<organism evidence="2 3">
    <name type="scientific">Streptomyces dubilierae</name>
    <dbReference type="NCBI Taxonomy" id="3075533"/>
    <lineage>
        <taxon>Bacteria</taxon>
        <taxon>Bacillati</taxon>
        <taxon>Actinomycetota</taxon>
        <taxon>Actinomycetes</taxon>
        <taxon>Kitasatosporales</taxon>
        <taxon>Streptomycetaceae</taxon>
        <taxon>Streptomyces</taxon>
    </lineage>
</organism>
<evidence type="ECO:0008006" key="4">
    <source>
        <dbReference type="Google" id="ProtNLM"/>
    </source>
</evidence>
<evidence type="ECO:0000256" key="1">
    <source>
        <dbReference type="SAM" id="MobiDB-lite"/>
    </source>
</evidence>
<dbReference type="EMBL" id="JAVREU010000002">
    <property type="protein sequence ID" value="MDT0387187.1"/>
    <property type="molecule type" value="Genomic_DNA"/>
</dbReference>
<keyword evidence="3" id="KW-1185">Reference proteome</keyword>
<dbReference type="RefSeq" id="WP_311679870.1">
    <property type="nucleotide sequence ID" value="NZ_JAVREU010000002.1"/>
</dbReference>
<feature type="compositionally biased region" description="Low complexity" evidence="1">
    <location>
        <begin position="63"/>
        <end position="74"/>
    </location>
</feature>
<feature type="region of interest" description="Disordered" evidence="1">
    <location>
        <begin position="52"/>
        <end position="76"/>
    </location>
</feature>
<name>A0ABU2P5U0_9ACTN</name>
<evidence type="ECO:0000313" key="2">
    <source>
        <dbReference type="EMBL" id="MDT0387187.1"/>
    </source>
</evidence>
<protein>
    <recommendedName>
        <fullName evidence="4">A-factor biosynthesis hotdog domain-containing protein</fullName>
    </recommendedName>
</protein>
<accession>A0ABU2P5U0</accession>
<sequence length="344" mass="36207">MATTHWLGDPPAEHDPLTAWALSRLAATVAEDARLDAVVEIACEEREFEPELGGRFGAGTTGGPAPRRPGGTRTFRLDGVSPALLREEDSDEPWAVLFDPARLIRGIGAVTRAECGEGYVELALVPHPLFADPADGWLPPGARGLVVRLDPGTGLLSSATLHDDRGPLATARVHELSVHDVRSSAEAGWVVARMARTLVEPVRLTADVAVEVDPHEDLAFTGGPSARSWTVSAGGRELTVTGDYAPDATSPSAARLAELLAPARIVSHLAHVTAVSATSVRAGVRPLRTFPFSAWAPDESLTCAFTVDQETGVLVRAEATAAAEEGGRVVFRHVVTALGARRSG</sequence>
<reference evidence="3" key="1">
    <citation type="submission" date="2023-07" db="EMBL/GenBank/DDBJ databases">
        <title>30 novel species of actinomycetes from the DSMZ collection.</title>
        <authorList>
            <person name="Nouioui I."/>
        </authorList>
    </citation>
    <scope>NUCLEOTIDE SEQUENCE [LARGE SCALE GENOMIC DNA]</scope>
    <source>
        <strain evidence="3">DSM 41921</strain>
    </source>
</reference>
<comment type="caution">
    <text evidence="2">The sequence shown here is derived from an EMBL/GenBank/DDBJ whole genome shotgun (WGS) entry which is preliminary data.</text>
</comment>
<evidence type="ECO:0000313" key="3">
    <source>
        <dbReference type="Proteomes" id="UP001183586"/>
    </source>
</evidence>
<dbReference type="Proteomes" id="UP001183586">
    <property type="component" value="Unassembled WGS sequence"/>
</dbReference>
<gene>
    <name evidence="2" type="ORF">RM641_07095</name>
</gene>
<proteinExistence type="predicted"/>